<dbReference type="FunFam" id="3.40.605.10:FF:000004">
    <property type="entry name" value="Aldehyde dehydrogenase"/>
    <property type="match status" value="1"/>
</dbReference>
<keyword evidence="9" id="KW-1185">Reference proteome</keyword>
<dbReference type="InterPro" id="IPR012394">
    <property type="entry name" value="Aldehyde_DH_NAD(P)"/>
</dbReference>
<proteinExistence type="inferred from homology"/>
<evidence type="ECO:0000256" key="6">
    <source>
        <dbReference type="RuleBase" id="RU003345"/>
    </source>
</evidence>
<reference evidence="8 9" key="1">
    <citation type="journal article" date="2020" name="Syst. Appl. Microbiol.">
        <title>Arthrospiribacter ruber gen. nov., sp. nov., a novel bacterium isolated from Arthrospira cultures.</title>
        <authorList>
            <person name="Waleron M."/>
            <person name="Misztak A."/>
            <person name="Waleron M.M."/>
            <person name="Furmaniak M."/>
            <person name="Mrozik A."/>
            <person name="Waleron K."/>
        </authorList>
    </citation>
    <scope>NUCLEOTIDE SEQUENCE [LARGE SCALE GENOMIC DNA]</scope>
    <source>
        <strain evidence="8 9">DPMB0001</strain>
    </source>
</reference>
<dbReference type="PANTHER" id="PTHR43570:SF20">
    <property type="entry name" value="ALDEHYDE DEHYDROGENASE ALDX-RELATED"/>
    <property type="match status" value="1"/>
</dbReference>
<evidence type="ECO:0000256" key="1">
    <source>
        <dbReference type="ARBA" id="ARBA00009986"/>
    </source>
</evidence>
<dbReference type="PROSITE" id="PS00687">
    <property type="entry name" value="ALDEHYDE_DEHYDR_GLU"/>
    <property type="match status" value="1"/>
</dbReference>
<dbReference type="GO" id="GO:0004029">
    <property type="term" value="F:aldehyde dehydrogenase (NAD+) activity"/>
    <property type="evidence" value="ECO:0007669"/>
    <property type="project" value="TreeGrafter"/>
</dbReference>
<sequence>METIIQENIQSEIDRTFLVHKRQSILNRTQSIKERKALLEKLLAWIKNNQGDIRKAIHADFKKPYLEIDLSEIFVVTSEIKHALKNIDKWIKPQKVSTPLPMLGTKSHVQYEPKGTSLIIAPWNYPFNLAIGPLVSAIAAGCTAIIKPSELTPHTSALLRRLVAETFDKSQVALFEGEVEVAQLLLDKPFDHIFFTGSPAVGKIIMKAAAENLSSVTLELGGKSPAIIDFNSDLKDAAAKIIWGKFVNCGQTCIAPDYVLVHHSVKEAFLTALKNELEKMYDPSGKGIEKSKDYARIVNGKHLKRLKNLLADAELKGAEKYFGGYVDEEEMFFEPTVLTELSEDMDIMQEEIFGPLLPVLSFGDLEEAIQYINMKPKPLALYMFSNDDDNIKRVFQETSSGGAVANDCVLHFLQNELPFGGVNNSGIGKAHGHFGFLAFSNQKAVMHQRVGLTASKPLYPPYGFAGKKIIDSLLKWF</sequence>
<dbReference type="Pfam" id="PF00171">
    <property type="entry name" value="Aldedh"/>
    <property type="match status" value="1"/>
</dbReference>
<evidence type="ECO:0000313" key="9">
    <source>
        <dbReference type="Proteomes" id="UP000727490"/>
    </source>
</evidence>
<dbReference type="FunFam" id="3.40.309.10:FF:000003">
    <property type="entry name" value="Aldehyde dehydrogenase"/>
    <property type="match status" value="1"/>
</dbReference>
<keyword evidence="3" id="KW-0520">NAD</keyword>
<evidence type="ECO:0000256" key="5">
    <source>
        <dbReference type="PROSITE-ProRule" id="PRU10007"/>
    </source>
</evidence>
<accession>A0A951M9L2</accession>
<comment type="caution">
    <text evidence="8">The sequence shown here is derived from an EMBL/GenBank/DDBJ whole genome shotgun (WGS) entry which is preliminary data.</text>
</comment>
<organism evidence="8 9">
    <name type="scientific">Arthrospiribacter ruber</name>
    <dbReference type="NCBI Taxonomy" id="2487934"/>
    <lineage>
        <taxon>Bacteria</taxon>
        <taxon>Pseudomonadati</taxon>
        <taxon>Bacteroidota</taxon>
        <taxon>Cytophagia</taxon>
        <taxon>Cytophagales</taxon>
        <taxon>Cyclobacteriaceae</taxon>
        <taxon>Arthrospiribacter</taxon>
    </lineage>
</organism>
<dbReference type="InterPro" id="IPR016160">
    <property type="entry name" value="Ald_DH_CS_CYS"/>
</dbReference>
<evidence type="ECO:0000256" key="2">
    <source>
        <dbReference type="ARBA" id="ARBA00023002"/>
    </source>
</evidence>
<dbReference type="InterPro" id="IPR015590">
    <property type="entry name" value="Aldehyde_DH_dom"/>
</dbReference>
<keyword evidence="2 4" id="KW-0560">Oxidoreductase</keyword>
<evidence type="ECO:0000256" key="4">
    <source>
        <dbReference type="PIRNR" id="PIRNR036492"/>
    </source>
</evidence>
<gene>
    <name evidence="8" type="ORF">EGN73_07080</name>
</gene>
<dbReference type="AlphaFoldDB" id="A0A951M9L2"/>
<dbReference type="RefSeq" id="WP_219287843.1">
    <property type="nucleotide sequence ID" value="NZ_RPHB01000003.1"/>
</dbReference>
<dbReference type="PROSITE" id="PS00070">
    <property type="entry name" value="ALDEHYDE_DEHYDR_CYS"/>
    <property type="match status" value="1"/>
</dbReference>
<dbReference type="PANTHER" id="PTHR43570">
    <property type="entry name" value="ALDEHYDE DEHYDROGENASE"/>
    <property type="match status" value="1"/>
</dbReference>
<evidence type="ECO:0000256" key="3">
    <source>
        <dbReference type="ARBA" id="ARBA00023027"/>
    </source>
</evidence>
<evidence type="ECO:0000259" key="7">
    <source>
        <dbReference type="Pfam" id="PF00171"/>
    </source>
</evidence>
<dbReference type="EMBL" id="RPHB01000003">
    <property type="protein sequence ID" value="MBW3467576.1"/>
    <property type="molecule type" value="Genomic_DNA"/>
</dbReference>
<dbReference type="InterPro" id="IPR029510">
    <property type="entry name" value="Ald_DH_CS_GLU"/>
</dbReference>
<protein>
    <recommendedName>
        <fullName evidence="4">Aldehyde dehydrogenase</fullName>
    </recommendedName>
</protein>
<evidence type="ECO:0000313" key="8">
    <source>
        <dbReference type="EMBL" id="MBW3467576.1"/>
    </source>
</evidence>
<feature type="domain" description="Aldehyde dehydrogenase" evidence="7">
    <location>
        <begin position="28"/>
        <end position="445"/>
    </location>
</feature>
<dbReference type="GO" id="GO:0006081">
    <property type="term" value="P:aldehyde metabolic process"/>
    <property type="evidence" value="ECO:0007669"/>
    <property type="project" value="InterPro"/>
</dbReference>
<dbReference type="PIRSF" id="PIRSF036492">
    <property type="entry name" value="ALDH"/>
    <property type="match status" value="1"/>
</dbReference>
<dbReference type="Proteomes" id="UP000727490">
    <property type="component" value="Unassembled WGS sequence"/>
</dbReference>
<comment type="similarity">
    <text evidence="1 4 6">Belongs to the aldehyde dehydrogenase family.</text>
</comment>
<dbReference type="GO" id="GO:0005737">
    <property type="term" value="C:cytoplasm"/>
    <property type="evidence" value="ECO:0007669"/>
    <property type="project" value="TreeGrafter"/>
</dbReference>
<feature type="active site" evidence="5">
    <location>
        <position position="219"/>
    </location>
</feature>
<dbReference type="CDD" id="cd07134">
    <property type="entry name" value="ALDH_AlkH-like"/>
    <property type="match status" value="1"/>
</dbReference>
<name>A0A951M9L2_9BACT</name>